<comment type="caution">
    <text evidence="1">The sequence shown here is derived from an EMBL/GenBank/DDBJ whole genome shotgun (WGS) entry which is preliminary data.</text>
</comment>
<organism evidence="1 2">
    <name type="scientific">Parachitinimonas caeni</name>
    <dbReference type="NCBI Taxonomy" id="3031301"/>
    <lineage>
        <taxon>Bacteria</taxon>
        <taxon>Pseudomonadati</taxon>
        <taxon>Pseudomonadota</taxon>
        <taxon>Betaproteobacteria</taxon>
        <taxon>Neisseriales</taxon>
        <taxon>Chitinibacteraceae</taxon>
        <taxon>Parachitinimonas</taxon>
    </lineage>
</organism>
<gene>
    <name evidence="1" type="ORF">PZA18_12630</name>
</gene>
<name>A0ABT7DXV2_9NEIS</name>
<sequence>MLINTLDELEAVREQCRRFVTSRAAISAGAAAVPLPGLDIGTDAAILVAMIPEINRRFGLSHEQLDTMDPQAKRVILIAVTSIGSELIGRFITREIILKVLTKMGLTVSSRMVTRFVPVLGSVLSASVSFAAMKALGNAHVEDCYRVARQALESRLALEDLTVIEGISSRE</sequence>
<keyword evidence="2" id="KW-1185">Reference proteome</keyword>
<evidence type="ECO:0008006" key="3">
    <source>
        <dbReference type="Google" id="ProtNLM"/>
    </source>
</evidence>
<protein>
    <recommendedName>
        <fullName evidence="3">DUF697 domain-containing protein</fullName>
    </recommendedName>
</protein>
<evidence type="ECO:0000313" key="2">
    <source>
        <dbReference type="Proteomes" id="UP001172778"/>
    </source>
</evidence>
<dbReference type="Proteomes" id="UP001172778">
    <property type="component" value="Unassembled WGS sequence"/>
</dbReference>
<evidence type="ECO:0000313" key="1">
    <source>
        <dbReference type="EMBL" id="MDK2124892.1"/>
    </source>
</evidence>
<reference evidence="1" key="1">
    <citation type="submission" date="2023-03" db="EMBL/GenBank/DDBJ databases">
        <title>Chitinimonas shenzhenensis gen. nov., sp. nov., a novel member of family Burkholderiaceae isolated from activated sludge collected in Shen Zhen, China.</title>
        <authorList>
            <person name="Wang X."/>
        </authorList>
    </citation>
    <scope>NUCLEOTIDE SEQUENCE</scope>
    <source>
        <strain evidence="1">DQS-5</strain>
    </source>
</reference>
<accession>A0ABT7DXV2</accession>
<dbReference type="EMBL" id="JARRAF010000013">
    <property type="protein sequence ID" value="MDK2124892.1"/>
    <property type="molecule type" value="Genomic_DNA"/>
</dbReference>
<dbReference type="RefSeq" id="WP_284101204.1">
    <property type="nucleotide sequence ID" value="NZ_JARRAF010000013.1"/>
</dbReference>
<proteinExistence type="predicted"/>